<reference evidence="2" key="1">
    <citation type="submission" date="2021-03" db="EMBL/GenBank/DDBJ databases">
        <authorList>
            <person name="Lu T."/>
            <person name="Wang Q."/>
            <person name="Han X."/>
        </authorList>
    </citation>
    <scope>NUCLEOTIDE SEQUENCE</scope>
    <source>
        <strain evidence="2">WQ 2009</strain>
    </source>
</reference>
<feature type="transmembrane region" description="Helical" evidence="1">
    <location>
        <begin position="76"/>
        <end position="94"/>
    </location>
</feature>
<keyword evidence="1" id="KW-0812">Transmembrane</keyword>
<feature type="transmembrane region" description="Helical" evidence="1">
    <location>
        <begin position="114"/>
        <end position="131"/>
    </location>
</feature>
<evidence type="ECO:0000256" key="1">
    <source>
        <dbReference type="SAM" id="Phobius"/>
    </source>
</evidence>
<dbReference type="AlphaFoldDB" id="A0A8T4HBA4"/>
<sequence length="135" mass="15333">MNTIKNSKSQTIVRILMGLAMLFAGISHLTFSRGEFQAQVPNWVPLSKDLVVLLSGVVEILLGLAMLLLKNMRRTVGISLAIFYLLIFPGNIAQYIEQRDAFGLDSDQARFTRLFFQPILMIAALWSTGFWNRRR</sequence>
<dbReference type="PANTHER" id="PTHR36974:SF1">
    <property type="entry name" value="DOXX FAMILY MEMBRANE PROTEIN"/>
    <property type="match status" value="1"/>
</dbReference>
<dbReference type="Proteomes" id="UP000679691">
    <property type="component" value="Unassembled WGS sequence"/>
</dbReference>
<accession>A0A8T4HBA4</accession>
<keyword evidence="3" id="KW-1185">Reference proteome</keyword>
<evidence type="ECO:0000313" key="3">
    <source>
        <dbReference type="Proteomes" id="UP000679691"/>
    </source>
</evidence>
<keyword evidence="1" id="KW-0472">Membrane</keyword>
<evidence type="ECO:0008006" key="4">
    <source>
        <dbReference type="Google" id="ProtNLM"/>
    </source>
</evidence>
<organism evidence="2 3">
    <name type="scientific">Rhinopithecimicrobium faecis</name>
    <dbReference type="NCBI Taxonomy" id="2820698"/>
    <lineage>
        <taxon>Bacteria</taxon>
        <taxon>Pseudomonadati</taxon>
        <taxon>Bacteroidota</taxon>
        <taxon>Sphingobacteriia</taxon>
        <taxon>Sphingobacteriales</taxon>
        <taxon>Sphingobacteriaceae</taxon>
        <taxon>Rhinopithecimicrobium</taxon>
    </lineage>
</organism>
<name>A0A8T4HBA4_9SPHI</name>
<proteinExistence type="predicted"/>
<dbReference type="EMBL" id="JAGKSB010000012">
    <property type="protein sequence ID" value="MBP3944054.1"/>
    <property type="molecule type" value="Genomic_DNA"/>
</dbReference>
<evidence type="ECO:0000313" key="2">
    <source>
        <dbReference type="EMBL" id="MBP3944054.1"/>
    </source>
</evidence>
<gene>
    <name evidence="2" type="ORF">J5U18_10865</name>
</gene>
<feature type="transmembrane region" description="Helical" evidence="1">
    <location>
        <begin position="51"/>
        <end position="69"/>
    </location>
</feature>
<dbReference type="PANTHER" id="PTHR36974">
    <property type="entry name" value="MEMBRANE PROTEIN-RELATED"/>
    <property type="match status" value="1"/>
</dbReference>
<protein>
    <recommendedName>
        <fullName evidence="4">DoxX family membrane protein</fullName>
    </recommendedName>
</protein>
<feature type="transmembrane region" description="Helical" evidence="1">
    <location>
        <begin position="12"/>
        <end position="31"/>
    </location>
</feature>
<keyword evidence="1" id="KW-1133">Transmembrane helix</keyword>
<comment type="caution">
    <text evidence="2">The sequence shown here is derived from an EMBL/GenBank/DDBJ whole genome shotgun (WGS) entry which is preliminary data.</text>
</comment>
<dbReference type="RefSeq" id="WP_353547560.1">
    <property type="nucleotide sequence ID" value="NZ_JAGKSB010000012.1"/>
</dbReference>